<evidence type="ECO:0000256" key="2">
    <source>
        <dbReference type="ARBA" id="ARBA00022679"/>
    </source>
</evidence>
<accession>A6G202</accession>
<keyword evidence="4" id="KW-1133">Transmembrane helix</keyword>
<name>A6G202_9BACT</name>
<evidence type="ECO:0000259" key="8">
    <source>
        <dbReference type="SMART" id="SM00563"/>
    </source>
</evidence>
<comment type="subcellular location">
    <subcellularLocation>
        <location evidence="1">Membrane</location>
    </subcellularLocation>
</comment>
<evidence type="ECO:0000313" key="10">
    <source>
        <dbReference type="Proteomes" id="UP000005801"/>
    </source>
</evidence>
<keyword evidence="2 9" id="KW-0808">Transferase</keyword>
<dbReference type="Pfam" id="PF01553">
    <property type="entry name" value="Acyltransferase"/>
    <property type="match status" value="1"/>
</dbReference>
<evidence type="ECO:0000256" key="7">
    <source>
        <dbReference type="ARBA" id="ARBA00023315"/>
    </source>
</evidence>
<dbReference type="STRING" id="391625.PPSIR1_36117"/>
<dbReference type="eggNOG" id="COG0204">
    <property type="taxonomic scope" value="Bacteria"/>
</dbReference>
<dbReference type="GO" id="GO:0016020">
    <property type="term" value="C:membrane"/>
    <property type="evidence" value="ECO:0007669"/>
    <property type="project" value="UniProtKB-SubCell"/>
</dbReference>
<dbReference type="CDD" id="cd07989">
    <property type="entry name" value="LPLAT_AGPAT-like"/>
    <property type="match status" value="1"/>
</dbReference>
<dbReference type="SMART" id="SM00563">
    <property type="entry name" value="PlsC"/>
    <property type="match status" value="1"/>
</dbReference>
<evidence type="ECO:0000256" key="4">
    <source>
        <dbReference type="ARBA" id="ARBA00022989"/>
    </source>
</evidence>
<keyword evidence="6" id="KW-0472">Membrane</keyword>
<dbReference type="InterPro" id="IPR002123">
    <property type="entry name" value="Plipid/glycerol_acylTrfase"/>
</dbReference>
<dbReference type="EMBL" id="ABCS01000013">
    <property type="protein sequence ID" value="EDM80192.1"/>
    <property type="molecule type" value="Genomic_DNA"/>
</dbReference>
<dbReference type="RefSeq" id="WP_006970751.1">
    <property type="nucleotide sequence ID" value="NZ_ABCS01000013.1"/>
</dbReference>
<dbReference type="Proteomes" id="UP000005801">
    <property type="component" value="Unassembled WGS sequence"/>
</dbReference>
<gene>
    <name evidence="9" type="ORF">PPSIR1_36117</name>
</gene>
<dbReference type="GO" id="GO:0006629">
    <property type="term" value="P:lipid metabolic process"/>
    <property type="evidence" value="ECO:0007669"/>
    <property type="project" value="UniProtKB-KW"/>
</dbReference>
<keyword evidence="10" id="KW-1185">Reference proteome</keyword>
<dbReference type="OrthoDB" id="9812274at2"/>
<evidence type="ECO:0000313" key="9">
    <source>
        <dbReference type="EMBL" id="EDM80192.1"/>
    </source>
</evidence>
<dbReference type="SUPFAM" id="SSF69593">
    <property type="entry name" value="Glycerol-3-phosphate (1)-acyltransferase"/>
    <property type="match status" value="1"/>
</dbReference>
<keyword evidence="7 9" id="KW-0012">Acyltransferase</keyword>
<comment type="caution">
    <text evidence="9">The sequence shown here is derived from an EMBL/GenBank/DDBJ whole genome shotgun (WGS) entry which is preliminary data.</text>
</comment>
<keyword evidence="5" id="KW-0443">Lipid metabolism</keyword>
<dbReference type="GO" id="GO:0016746">
    <property type="term" value="F:acyltransferase activity"/>
    <property type="evidence" value="ECO:0007669"/>
    <property type="project" value="UniProtKB-KW"/>
</dbReference>
<dbReference type="AlphaFoldDB" id="A6G202"/>
<feature type="domain" description="Phospholipid/glycerol acyltransferase" evidence="8">
    <location>
        <begin position="98"/>
        <end position="210"/>
    </location>
</feature>
<protein>
    <submittedName>
        <fullName evidence="9">1-acyl-sn-glycerol-3-phosphate acyltransferase, putative</fullName>
    </submittedName>
</protein>
<organism evidence="9 10">
    <name type="scientific">Plesiocystis pacifica SIR-1</name>
    <dbReference type="NCBI Taxonomy" id="391625"/>
    <lineage>
        <taxon>Bacteria</taxon>
        <taxon>Pseudomonadati</taxon>
        <taxon>Myxococcota</taxon>
        <taxon>Polyangia</taxon>
        <taxon>Nannocystales</taxon>
        <taxon>Nannocystaceae</taxon>
        <taxon>Plesiocystis</taxon>
    </lineage>
</organism>
<reference evidence="9 10" key="1">
    <citation type="submission" date="2007-06" db="EMBL/GenBank/DDBJ databases">
        <authorList>
            <person name="Shimkets L."/>
            <person name="Ferriera S."/>
            <person name="Johnson J."/>
            <person name="Kravitz S."/>
            <person name="Beeson K."/>
            <person name="Sutton G."/>
            <person name="Rogers Y.-H."/>
            <person name="Friedman R."/>
            <person name="Frazier M."/>
            <person name="Venter J.C."/>
        </authorList>
    </citation>
    <scope>NUCLEOTIDE SEQUENCE [LARGE SCALE GENOMIC DNA]</scope>
    <source>
        <strain evidence="9 10">SIR-1</strain>
    </source>
</reference>
<dbReference type="PANTHER" id="PTHR23063:SF52">
    <property type="entry name" value="LYSOPHOSPHATIDYLCHOLINE ACYLTRANSFERASE"/>
    <property type="match status" value="1"/>
</dbReference>
<dbReference type="PANTHER" id="PTHR23063">
    <property type="entry name" value="PHOSPHOLIPID ACYLTRANSFERASE"/>
    <property type="match status" value="1"/>
</dbReference>
<proteinExistence type="predicted"/>
<evidence type="ECO:0000256" key="1">
    <source>
        <dbReference type="ARBA" id="ARBA00004370"/>
    </source>
</evidence>
<evidence type="ECO:0000256" key="3">
    <source>
        <dbReference type="ARBA" id="ARBA00022692"/>
    </source>
</evidence>
<sequence>MNARVPSIELEPAPLGLLPKLAAGPAALLRSGRRMRRTSVFLAQASAHIRRELLPLPDTAANTRRRQGYMHFMAGNLCALSGFEVRVRGPVPSAEASCVLMCNHISWQDPLLIADVLPTVAIAKREVGRWPVVGDIASGLGMLLVERGCAHSGAKVLLRARRTLLDGGSVLTFPEGTTSYGESILPFHRGMFGLAQRLDIPVTPIALRYFHANAGWVGDANFLPHYLETVGRPRTVAELHFGAPMGARAGERAEDFAARVREAMLALYRS</sequence>
<evidence type="ECO:0000256" key="6">
    <source>
        <dbReference type="ARBA" id="ARBA00023136"/>
    </source>
</evidence>
<evidence type="ECO:0000256" key="5">
    <source>
        <dbReference type="ARBA" id="ARBA00023098"/>
    </source>
</evidence>
<keyword evidence="3" id="KW-0812">Transmembrane</keyword>